<dbReference type="SUPFAM" id="SSF55083">
    <property type="entry name" value="6-hydroxymethyl-7,8-dihydropterin pyrophosphokinase, HPPK"/>
    <property type="match status" value="1"/>
</dbReference>
<name>A0A1J5SZ04_9ZZZZ</name>
<dbReference type="NCBIfam" id="TIGR01498">
    <property type="entry name" value="folK"/>
    <property type="match status" value="1"/>
</dbReference>
<gene>
    <name evidence="9" type="primary">folK_2</name>
    <name evidence="9" type="ORF">GALL_49440</name>
</gene>
<keyword evidence="3 9" id="KW-0808">Transferase</keyword>
<dbReference type="Pfam" id="PF01288">
    <property type="entry name" value="HPPK"/>
    <property type="match status" value="1"/>
</dbReference>
<evidence type="ECO:0000256" key="3">
    <source>
        <dbReference type="ARBA" id="ARBA00022679"/>
    </source>
</evidence>
<keyword evidence="5 9" id="KW-0418">Kinase</keyword>
<evidence type="ECO:0000256" key="2">
    <source>
        <dbReference type="ARBA" id="ARBA00013253"/>
    </source>
</evidence>
<keyword evidence="6" id="KW-0067">ATP-binding</keyword>
<dbReference type="EMBL" id="MLJW01000013">
    <property type="protein sequence ID" value="OIR13809.1"/>
    <property type="molecule type" value="Genomic_DNA"/>
</dbReference>
<comment type="caution">
    <text evidence="9">The sequence shown here is derived from an EMBL/GenBank/DDBJ whole genome shotgun (WGS) entry which is preliminary data.</text>
</comment>
<dbReference type="PANTHER" id="PTHR43071">
    <property type="entry name" value="2-AMINO-4-HYDROXY-6-HYDROXYMETHYLDIHYDROPTERIDINE PYROPHOSPHOKINASE"/>
    <property type="match status" value="1"/>
</dbReference>
<protein>
    <recommendedName>
        <fullName evidence="2">2-amino-4-hydroxy-6-hydroxymethyldihydropteridine diphosphokinase</fullName>
        <ecNumber evidence="2">2.7.6.3</ecNumber>
    </recommendedName>
</protein>
<dbReference type="PANTHER" id="PTHR43071:SF1">
    <property type="entry name" value="2-AMINO-4-HYDROXY-6-HYDROXYMETHYLDIHYDROPTERIDINE PYROPHOSPHOKINASE"/>
    <property type="match status" value="1"/>
</dbReference>
<proteinExistence type="predicted"/>
<dbReference type="InterPro" id="IPR035907">
    <property type="entry name" value="Hppk_sf"/>
</dbReference>
<dbReference type="GO" id="GO:0016301">
    <property type="term" value="F:kinase activity"/>
    <property type="evidence" value="ECO:0007669"/>
    <property type="project" value="UniProtKB-KW"/>
</dbReference>
<evidence type="ECO:0000256" key="4">
    <source>
        <dbReference type="ARBA" id="ARBA00022741"/>
    </source>
</evidence>
<dbReference type="AlphaFoldDB" id="A0A1J5SZ04"/>
<evidence type="ECO:0000259" key="8">
    <source>
        <dbReference type="Pfam" id="PF01288"/>
    </source>
</evidence>
<dbReference type="UniPathway" id="UPA00077">
    <property type="reaction ID" value="UER00155"/>
</dbReference>
<feature type="domain" description="7,8-dihydro-6-hydroxymethylpterin-pyrophosphokinase" evidence="8">
    <location>
        <begin position="6"/>
        <end position="134"/>
    </location>
</feature>
<evidence type="ECO:0000256" key="1">
    <source>
        <dbReference type="ARBA" id="ARBA00005051"/>
    </source>
</evidence>
<evidence type="ECO:0000256" key="7">
    <source>
        <dbReference type="ARBA" id="ARBA00022909"/>
    </source>
</evidence>
<dbReference type="GO" id="GO:0046654">
    <property type="term" value="P:tetrahydrofolate biosynthetic process"/>
    <property type="evidence" value="ECO:0007669"/>
    <property type="project" value="UniProtKB-UniPathway"/>
</dbReference>
<dbReference type="InterPro" id="IPR000550">
    <property type="entry name" value="Hppk"/>
</dbReference>
<evidence type="ECO:0000256" key="5">
    <source>
        <dbReference type="ARBA" id="ARBA00022777"/>
    </source>
</evidence>
<dbReference type="GO" id="GO:0046656">
    <property type="term" value="P:folic acid biosynthetic process"/>
    <property type="evidence" value="ECO:0007669"/>
    <property type="project" value="UniProtKB-KW"/>
</dbReference>
<evidence type="ECO:0000256" key="6">
    <source>
        <dbReference type="ARBA" id="ARBA00022840"/>
    </source>
</evidence>
<comment type="pathway">
    <text evidence="1">Cofactor biosynthesis; tetrahydrofolate biosynthesis; 2-amino-4-hydroxy-6-hydroxymethyl-7,8-dihydropteridine diphosphate from 7,8-dihydroneopterin triphosphate: step 4/4.</text>
</comment>
<keyword evidence="7" id="KW-0289">Folate biosynthesis</keyword>
<dbReference type="EC" id="2.7.6.3" evidence="2"/>
<dbReference type="CDD" id="cd00483">
    <property type="entry name" value="HPPK"/>
    <property type="match status" value="1"/>
</dbReference>
<accession>A0A1J5SZ04</accession>
<organism evidence="9">
    <name type="scientific">mine drainage metagenome</name>
    <dbReference type="NCBI Taxonomy" id="410659"/>
    <lineage>
        <taxon>unclassified sequences</taxon>
        <taxon>metagenomes</taxon>
        <taxon>ecological metagenomes</taxon>
    </lineage>
</organism>
<dbReference type="GO" id="GO:0003848">
    <property type="term" value="F:2-amino-4-hydroxy-6-hydroxymethyldihydropteridine diphosphokinase activity"/>
    <property type="evidence" value="ECO:0007669"/>
    <property type="project" value="UniProtKB-EC"/>
</dbReference>
<reference evidence="9" key="1">
    <citation type="submission" date="2016-10" db="EMBL/GenBank/DDBJ databases">
        <title>Sequence of Gallionella enrichment culture.</title>
        <authorList>
            <person name="Poehlein A."/>
            <person name="Muehling M."/>
            <person name="Daniel R."/>
        </authorList>
    </citation>
    <scope>NUCLEOTIDE SEQUENCE</scope>
</reference>
<keyword evidence="4" id="KW-0547">Nucleotide-binding</keyword>
<evidence type="ECO:0000313" key="9">
    <source>
        <dbReference type="EMBL" id="OIR13809.1"/>
    </source>
</evidence>
<sequence>MKHMAFIGLGSNLADPLAQVSSALDALGRLPQLRVVRRSSLYRSAPVGYLEQPDFINAVAQLETGLTPRALLDALLALEHEFGRTREFCNAPRTLDLDLLLYDDLQHHEHGLTIPHPQMHLRAFVLQPLLELVPDCVIPGVGPAAKAALQCAEQRLERVV</sequence>
<dbReference type="GO" id="GO:0005524">
    <property type="term" value="F:ATP binding"/>
    <property type="evidence" value="ECO:0007669"/>
    <property type="project" value="UniProtKB-KW"/>
</dbReference>
<dbReference type="Gene3D" id="3.30.70.560">
    <property type="entry name" value="7,8-Dihydro-6-hydroxymethylpterin-pyrophosphokinase HPPK"/>
    <property type="match status" value="1"/>
</dbReference>